<dbReference type="InterPro" id="IPR038765">
    <property type="entry name" value="Papain-like_cys_pep_sf"/>
</dbReference>
<feature type="signal peptide" evidence="1">
    <location>
        <begin position="1"/>
        <end position="20"/>
    </location>
</feature>
<evidence type="ECO:0000313" key="4">
    <source>
        <dbReference type="Proteomes" id="UP000008461"/>
    </source>
</evidence>
<dbReference type="Proteomes" id="UP000008461">
    <property type="component" value="Chromosome"/>
</dbReference>
<dbReference type="STRING" id="760192.Halhy_4241"/>
<dbReference type="PANTHER" id="PTHR46333">
    <property type="entry name" value="CYTOKINESIS PROTEIN 3"/>
    <property type="match status" value="1"/>
</dbReference>
<name>F4L710_HALH1</name>
<feature type="chain" id="PRO_5003310747" evidence="1">
    <location>
        <begin position="21"/>
        <end position="650"/>
    </location>
</feature>
<protein>
    <submittedName>
        <fullName evidence="3">Transglutaminase domain-containing protein</fullName>
    </submittedName>
</protein>
<dbReference type="EMBL" id="CP002691">
    <property type="protein sequence ID" value="AEE52086.1"/>
    <property type="molecule type" value="Genomic_DNA"/>
</dbReference>
<dbReference type="KEGG" id="hhy:Halhy_4241"/>
<sequence>MLRQIFTLSFVLIVFFLASAQSNDYTAVDQYALNAPDESSQSLYTLANYLKGNGKFSERDKARSIYTWITHNIRYNHSVIEQKLLGTRENTLMQQPENVLAQRNAVCEGYANLYKSLANLMGLSAEIVTGKVRREDGVIPEIGHAWIAIRLAGEWSLSDPTWGAGYYDPEAEIHFPPSDDLYFLVASATMIRDHYPYDPVWQLNRYPMTQAQWETWDLLSPAPQSTSTLPFFYADTIMHMNLLDTLQRTLNTCARILRFNPNDDFALTQLGLKMYEQGLVSMVEIYQHLFSLESSPRAQMDTVRYFQQLQLVEQYFARSWTYLHAVKNERLQIIQQQMQPLKYLQAELIFVRGHVHYTQLSRYSRENLNNLSQSNVQATLRRIQLECERATNSYQQALNLYAQSTEEAIQKKRAEIVFFLARCFYLNTISHLNGSANRSSLGEESLAANLAAIVRGKNALLSMKQSIDASAGFSESEGINEMRKDYPLLMAKLLANESLTRHDLVSLRYRMVFDNPLPFLESNFSTALEGYRDAERRAVEGLKILSTSPNKSERQTVMQFLNAGGGLANIQIGAYQAQVAFKLHEKLVKNPSLSVKDKPEALSRIQKAQDAFVRAKPFLEKSGSNSNRMLIDLQSREAKLEELKKWWSGR</sequence>
<dbReference type="eggNOG" id="COG5279">
    <property type="taxonomic scope" value="Bacteria"/>
</dbReference>
<dbReference type="RefSeq" id="WP_013766624.1">
    <property type="nucleotide sequence ID" value="NC_015510.1"/>
</dbReference>
<dbReference type="HOGENOM" id="CLU_421376_0_0_10"/>
<dbReference type="SUPFAM" id="SSF54001">
    <property type="entry name" value="Cysteine proteinases"/>
    <property type="match status" value="1"/>
</dbReference>
<dbReference type="OrthoDB" id="9788327at2"/>
<dbReference type="AlphaFoldDB" id="F4L710"/>
<dbReference type="InterPro" id="IPR052557">
    <property type="entry name" value="CAP/Cytokinesis_protein"/>
</dbReference>
<dbReference type="Gene3D" id="3.10.620.30">
    <property type="match status" value="1"/>
</dbReference>
<keyword evidence="4" id="KW-1185">Reference proteome</keyword>
<organism evidence="3 4">
    <name type="scientific">Haliscomenobacter hydrossis (strain ATCC 27775 / DSM 1100 / LMG 10767 / O)</name>
    <dbReference type="NCBI Taxonomy" id="760192"/>
    <lineage>
        <taxon>Bacteria</taxon>
        <taxon>Pseudomonadati</taxon>
        <taxon>Bacteroidota</taxon>
        <taxon>Saprospiria</taxon>
        <taxon>Saprospirales</taxon>
        <taxon>Haliscomenobacteraceae</taxon>
        <taxon>Haliscomenobacter</taxon>
    </lineage>
</organism>
<accession>F4L710</accession>
<dbReference type="Pfam" id="PF01841">
    <property type="entry name" value="Transglut_core"/>
    <property type="match status" value="1"/>
</dbReference>
<dbReference type="GO" id="GO:0005737">
    <property type="term" value="C:cytoplasm"/>
    <property type="evidence" value="ECO:0007669"/>
    <property type="project" value="TreeGrafter"/>
</dbReference>
<keyword evidence="1" id="KW-0732">Signal</keyword>
<dbReference type="PANTHER" id="PTHR46333:SF2">
    <property type="entry name" value="CYTOKINESIS PROTEIN 3"/>
    <property type="match status" value="1"/>
</dbReference>
<dbReference type="SMART" id="SM00460">
    <property type="entry name" value="TGc"/>
    <property type="match status" value="1"/>
</dbReference>
<evidence type="ECO:0000256" key="1">
    <source>
        <dbReference type="SAM" id="SignalP"/>
    </source>
</evidence>
<proteinExistence type="predicted"/>
<dbReference type="InterPro" id="IPR002931">
    <property type="entry name" value="Transglutaminase-like"/>
</dbReference>
<reference key="2">
    <citation type="submission" date="2011-04" db="EMBL/GenBank/DDBJ databases">
        <title>Complete sequence of chromosome of Haliscomenobacter hydrossis DSM 1100.</title>
        <authorList>
            <consortium name="US DOE Joint Genome Institute (JGI-PGF)"/>
            <person name="Lucas S."/>
            <person name="Han J."/>
            <person name="Lapidus A."/>
            <person name="Bruce D."/>
            <person name="Goodwin L."/>
            <person name="Pitluck S."/>
            <person name="Peters L."/>
            <person name="Kyrpides N."/>
            <person name="Mavromatis K."/>
            <person name="Ivanova N."/>
            <person name="Ovchinnikova G."/>
            <person name="Pagani I."/>
            <person name="Daligault H."/>
            <person name="Detter J.C."/>
            <person name="Han C."/>
            <person name="Land M."/>
            <person name="Hauser L."/>
            <person name="Markowitz V."/>
            <person name="Cheng J.-F."/>
            <person name="Hugenholtz P."/>
            <person name="Woyke T."/>
            <person name="Wu D."/>
            <person name="Verbarg S."/>
            <person name="Frueling A."/>
            <person name="Brambilla E."/>
            <person name="Klenk H.-P."/>
            <person name="Eisen J.A."/>
        </authorList>
    </citation>
    <scope>NUCLEOTIDE SEQUENCE</scope>
    <source>
        <strain>DSM 1100</strain>
    </source>
</reference>
<evidence type="ECO:0000259" key="2">
    <source>
        <dbReference type="SMART" id="SM00460"/>
    </source>
</evidence>
<reference evidence="3 4" key="1">
    <citation type="journal article" date="2011" name="Stand. Genomic Sci.">
        <title>Complete genome sequence of Haliscomenobacter hydrossis type strain (O).</title>
        <authorList>
            <consortium name="US DOE Joint Genome Institute (JGI-PGF)"/>
            <person name="Daligault H."/>
            <person name="Lapidus A."/>
            <person name="Zeytun A."/>
            <person name="Nolan M."/>
            <person name="Lucas S."/>
            <person name="Del Rio T.G."/>
            <person name="Tice H."/>
            <person name="Cheng J.F."/>
            <person name="Tapia R."/>
            <person name="Han C."/>
            <person name="Goodwin L."/>
            <person name="Pitluck S."/>
            <person name="Liolios K."/>
            <person name="Pagani I."/>
            <person name="Ivanova N."/>
            <person name="Huntemann M."/>
            <person name="Mavromatis K."/>
            <person name="Mikhailova N."/>
            <person name="Pati A."/>
            <person name="Chen A."/>
            <person name="Palaniappan K."/>
            <person name="Land M."/>
            <person name="Hauser L."/>
            <person name="Brambilla E.M."/>
            <person name="Rohde M."/>
            <person name="Verbarg S."/>
            <person name="Goker M."/>
            <person name="Bristow J."/>
            <person name="Eisen J.A."/>
            <person name="Markowitz V."/>
            <person name="Hugenholtz P."/>
            <person name="Kyrpides N.C."/>
            <person name="Klenk H.P."/>
            <person name="Woyke T."/>
        </authorList>
    </citation>
    <scope>NUCLEOTIDE SEQUENCE [LARGE SCALE GENOMIC DNA]</scope>
    <source>
        <strain evidence="4">ATCC 27775 / DSM 1100 / LMG 10767 / O</strain>
    </source>
</reference>
<evidence type="ECO:0000313" key="3">
    <source>
        <dbReference type="EMBL" id="AEE52086.1"/>
    </source>
</evidence>
<feature type="domain" description="Transglutaminase-like" evidence="2">
    <location>
        <begin position="99"/>
        <end position="162"/>
    </location>
</feature>
<gene>
    <name evidence="3" type="ordered locus">Halhy_4241</name>
</gene>